<dbReference type="FunFam" id="2.40.100.10:FF:000007">
    <property type="entry name" value="Peptidyl-prolyl cis-trans isomerase CWC27 homolog"/>
    <property type="match status" value="1"/>
</dbReference>
<name>A0A154PJ08_DUFNO</name>
<evidence type="ECO:0000256" key="5">
    <source>
        <dbReference type="ARBA" id="ARBA00042090"/>
    </source>
</evidence>
<feature type="compositionally biased region" description="Basic and acidic residues" evidence="7">
    <location>
        <begin position="401"/>
        <end position="411"/>
    </location>
</feature>
<feature type="region of interest" description="Disordered" evidence="7">
    <location>
        <begin position="223"/>
        <end position="320"/>
    </location>
</feature>
<feature type="compositionally biased region" description="Basic and acidic residues" evidence="7">
    <location>
        <begin position="347"/>
        <end position="393"/>
    </location>
</feature>
<dbReference type="EMBL" id="KQ434904">
    <property type="protein sequence ID" value="KZC11190.1"/>
    <property type="molecule type" value="Genomic_DNA"/>
</dbReference>
<feature type="compositionally biased region" description="Acidic residues" evidence="7">
    <location>
        <begin position="307"/>
        <end position="320"/>
    </location>
</feature>
<feature type="compositionally biased region" description="Basic and acidic residues" evidence="7">
    <location>
        <begin position="255"/>
        <end position="304"/>
    </location>
</feature>
<evidence type="ECO:0000256" key="2">
    <source>
        <dbReference type="ARBA" id="ARBA00007365"/>
    </source>
</evidence>
<dbReference type="STRING" id="178035.A0A154PJ08"/>
<dbReference type="PROSITE" id="PS50072">
    <property type="entry name" value="CSA_PPIASE_2"/>
    <property type="match status" value="1"/>
</dbReference>
<evidence type="ECO:0000256" key="7">
    <source>
        <dbReference type="SAM" id="MobiDB-lite"/>
    </source>
</evidence>
<dbReference type="SUPFAM" id="SSF50891">
    <property type="entry name" value="Cyclophilin-like"/>
    <property type="match status" value="1"/>
</dbReference>
<evidence type="ECO:0000313" key="10">
    <source>
        <dbReference type="EMBL" id="KZC11190.1"/>
    </source>
</evidence>
<evidence type="ECO:0000259" key="9">
    <source>
        <dbReference type="PROSITE" id="PS50072"/>
    </source>
</evidence>
<evidence type="ECO:0000256" key="4">
    <source>
        <dbReference type="ARBA" id="ARBA00040027"/>
    </source>
</evidence>
<feature type="transmembrane region" description="Helical" evidence="8">
    <location>
        <begin position="1120"/>
        <end position="1138"/>
    </location>
</feature>
<feature type="region of interest" description="Disordered" evidence="7">
    <location>
        <begin position="787"/>
        <end position="864"/>
    </location>
</feature>
<dbReference type="InterPro" id="IPR032008">
    <property type="entry name" value="APD1-4_N"/>
</dbReference>
<dbReference type="Pfam" id="PF16041">
    <property type="entry name" value="APD1-4_M"/>
    <property type="match status" value="1"/>
</dbReference>
<dbReference type="Pfam" id="PF16040">
    <property type="entry name" value="APD1-4_N"/>
    <property type="match status" value="1"/>
</dbReference>
<feature type="compositionally biased region" description="Basic and acidic residues" evidence="7">
    <location>
        <begin position="419"/>
        <end position="440"/>
    </location>
</feature>
<dbReference type="PROSITE" id="PS00170">
    <property type="entry name" value="CSA_PPIASE_1"/>
    <property type="match status" value="1"/>
</dbReference>
<comment type="subunit">
    <text evidence="6">Part of the activated spliceosome B/catalytic step 1 spliceosome, one of the forms of the spliceosome which has a well-formed active site but still cannot catalyze the branching reaction and is composed at least of 52 proteins, the U2, U5 and U6 snRNAs and the pre-mRNA. Recruited during early steps of activated spliceosome B maturation, it is probably one of the first proteins released from this complex as he matures to the spliceosome C complex. Component of the minor spliceosome, which splices U12-type introns.</text>
</comment>
<feature type="compositionally biased region" description="Basic and acidic residues" evidence="7">
    <location>
        <begin position="902"/>
        <end position="924"/>
    </location>
</feature>
<keyword evidence="8" id="KW-1133">Transmembrane helix</keyword>
<feature type="compositionally biased region" description="Basic and acidic residues" evidence="7">
    <location>
        <begin position="796"/>
        <end position="820"/>
    </location>
</feature>
<sequence length="1139" mass="130930">MSNIYIQEPPTTGKVIMRTTVGDIDLELWTKEAPKACRNFIQLCMEGYYDDTIFHRIVKGFIAQGGDPTGTGEGGESIYGQPFKDEFHTRLRFCRRGLLAMANAGKDDNCSQFFFTLSSAPELQNKHTIFGKVTGETIYNMLKLEEALVDENDRPLYPPKVLNTEILSNPFTDIVSRISTKKGDDVKDSTKNKKTGVKNFNLLSFGEEAEEDEEESVILNKQFSGKGKSAHDHLSDPKLSAQPAVEPAGPPSKKKKEDRTSDWESDDEIKTSEELEAIRKEKDAMKERIKNKLKEPKKEPKKVESYNVDDVEEDKDVTEDEYYLGKDREEERKKRAEEIRKEIRDLKRDVKNEKKAKEADQKLKEEQEEKKGKKTEIMKEYIETQEKYKEAKSKMPKKGKTREDFTMDLLKKFKSKLQNAKETRRDRSPTPPKKESKKEEDDFDPADESWMVHTLQCEEKAPILAKDASTKDDDWFEIYDPRNPLNKRRRGEKSHTLKEDKARRDKEGRLRDWQPRRSQYKVPLRLLRLCLLGMFLPSALVAGPMYLRYRVYSEQLYPVTVSDQRLIDAKVSTTWCQSQVIKVNATFNAYLMSDEPKVENDMQAVSMTRHLILEDDMKEYWGFYLLRGSSVTVSTCVRWPGASLTIIRGHKHLHECAFIGDDSSEELEELLEVANETGLLSTNGVDENESPSNAPEKMKRAQKGVQFHHKDHALPQNSSRHVTNSMMHHYNSHELDAKAMRTILTELFVKTLDTKKKQKENPHHHYEGTFVEAANIDKPPVQYSSRVVQETTSQYTEERTIKGSEVLSRKESEATTEEVKSSTVINGELKQQNGKRDKSEQDGVPQKQTTEKEIISEPQGKLGESTSAEVFRDVLDRLNSLGYRGQKMLKRLVDEIEKKGAEGDTLRQAVDESMKNQKLTEAEKRRRRRDLILSSPLQKELTEEDYDADAAVEEDMLHPDGIAEDRGTVNETTLNDRSNSEFWSSFSSSEERLLECKGLILNLPLTPHRHCTPKHEDEHSSVSFANTVTYRVPTNGYYFFVFNSENEIQPNYVRVRFDLLKTVYNTSNPVHACKNSTAECSLPFKLFSKERTVLELPLSGNDSQWNEEYVVVSTCEPRTAVYLLCVILVPLLILVFAFH</sequence>
<gene>
    <name evidence="10" type="ORF">WN55_02604</name>
</gene>
<dbReference type="GO" id="GO:0006457">
    <property type="term" value="P:protein folding"/>
    <property type="evidence" value="ECO:0007669"/>
    <property type="project" value="InterPro"/>
</dbReference>
<evidence type="ECO:0000256" key="3">
    <source>
        <dbReference type="ARBA" id="ARBA00023242"/>
    </source>
</evidence>
<keyword evidence="8" id="KW-0812">Transmembrane</keyword>
<dbReference type="Gene3D" id="2.40.100.10">
    <property type="entry name" value="Cyclophilin-like"/>
    <property type="match status" value="1"/>
</dbReference>
<feature type="compositionally biased region" description="Basic and acidic residues" evidence="7">
    <location>
        <begin position="493"/>
        <end position="511"/>
    </location>
</feature>
<dbReference type="AlphaFoldDB" id="A0A154PJ08"/>
<comment type="subcellular location">
    <subcellularLocation>
        <location evidence="1">Nucleus</location>
    </subcellularLocation>
</comment>
<dbReference type="InterPro" id="IPR032010">
    <property type="entry name" value="APD1-4_M"/>
</dbReference>
<keyword evidence="10" id="KW-0413">Isomerase</keyword>
<dbReference type="GO" id="GO:0005634">
    <property type="term" value="C:nucleus"/>
    <property type="evidence" value="ECO:0007669"/>
    <property type="project" value="UniProtKB-SubCell"/>
</dbReference>
<feature type="region of interest" description="Disordered" evidence="7">
    <location>
        <begin position="902"/>
        <end position="944"/>
    </location>
</feature>
<keyword evidence="3" id="KW-0539">Nucleus</keyword>
<dbReference type="InterPro" id="IPR020892">
    <property type="entry name" value="Cyclophilin-type_PPIase_CS"/>
</dbReference>
<dbReference type="CDD" id="cd01925">
    <property type="entry name" value="cyclophilin_CeCYP16-like"/>
    <property type="match status" value="1"/>
</dbReference>
<reference evidence="10 11" key="1">
    <citation type="submission" date="2015-07" db="EMBL/GenBank/DDBJ databases">
        <title>The genome of Dufourea novaeangliae.</title>
        <authorList>
            <person name="Pan H."/>
            <person name="Kapheim K."/>
        </authorList>
    </citation>
    <scope>NUCLEOTIDE SEQUENCE [LARGE SCALE GENOMIC DNA]</scope>
    <source>
        <strain evidence="10">0120121106</strain>
        <tissue evidence="10">Whole body</tissue>
    </source>
</reference>
<evidence type="ECO:0000256" key="6">
    <source>
        <dbReference type="ARBA" id="ARBA00046368"/>
    </source>
</evidence>
<dbReference type="InterPro" id="IPR002130">
    <property type="entry name" value="Cyclophilin-type_PPIase_dom"/>
</dbReference>
<protein>
    <recommendedName>
        <fullName evidence="4">Spliceosome-associated protein CWC27 homolog</fullName>
    </recommendedName>
    <alternativeName>
        <fullName evidence="5">Probable inactive peptidyl-prolyl cis-trans isomerase CWC27 homolog</fullName>
    </alternativeName>
</protein>
<evidence type="ECO:0000313" key="11">
    <source>
        <dbReference type="Proteomes" id="UP000076502"/>
    </source>
</evidence>
<feature type="compositionally biased region" description="Polar residues" evidence="7">
    <location>
        <begin position="821"/>
        <end position="832"/>
    </location>
</feature>
<dbReference type="PRINTS" id="PR00153">
    <property type="entry name" value="CSAPPISMRASE"/>
</dbReference>
<dbReference type="GO" id="GO:0003755">
    <property type="term" value="F:peptidyl-prolyl cis-trans isomerase activity"/>
    <property type="evidence" value="ECO:0007669"/>
    <property type="project" value="InterPro"/>
</dbReference>
<dbReference type="Proteomes" id="UP000076502">
    <property type="component" value="Unassembled WGS sequence"/>
</dbReference>
<keyword evidence="8" id="KW-0472">Membrane</keyword>
<dbReference type="InterPro" id="IPR029000">
    <property type="entry name" value="Cyclophilin-like_dom_sf"/>
</dbReference>
<feature type="domain" description="PPIase cyclophilin-type" evidence="9">
    <location>
        <begin position="11"/>
        <end position="166"/>
    </location>
</feature>
<keyword evidence="11" id="KW-1185">Reference proteome</keyword>
<dbReference type="Pfam" id="PF00160">
    <property type="entry name" value="Pro_isomerase"/>
    <property type="match status" value="1"/>
</dbReference>
<proteinExistence type="inferred from homology"/>
<dbReference type="CDD" id="cd22288">
    <property type="entry name" value="CWC27_CTD"/>
    <property type="match status" value="1"/>
</dbReference>
<comment type="similarity">
    <text evidence="2">Belongs to the cyclophilin-type PPIase family.</text>
</comment>
<feature type="region of interest" description="Disordered" evidence="7">
    <location>
        <begin position="347"/>
        <end position="445"/>
    </location>
</feature>
<dbReference type="PANTHER" id="PTHR39077:SF1">
    <property type="entry name" value="E3 UBIQUITIN-PROTEIN LIGASE APD1-4 MIDDLE DOMAIN-CONTAINING PROTEIN"/>
    <property type="match status" value="1"/>
</dbReference>
<dbReference type="PANTHER" id="PTHR39077">
    <property type="entry name" value="DUF4793 DOMAIN-CONTAINING PROTEIN"/>
    <property type="match status" value="1"/>
</dbReference>
<dbReference type="OrthoDB" id="442970at2759"/>
<accession>A0A154PJ08</accession>
<feature type="region of interest" description="Disordered" evidence="7">
    <location>
        <begin position="486"/>
        <end position="511"/>
    </location>
</feature>
<organism evidence="10 11">
    <name type="scientific">Dufourea novaeangliae</name>
    <name type="common">Sweat bee</name>
    <dbReference type="NCBI Taxonomy" id="178035"/>
    <lineage>
        <taxon>Eukaryota</taxon>
        <taxon>Metazoa</taxon>
        <taxon>Ecdysozoa</taxon>
        <taxon>Arthropoda</taxon>
        <taxon>Hexapoda</taxon>
        <taxon>Insecta</taxon>
        <taxon>Pterygota</taxon>
        <taxon>Neoptera</taxon>
        <taxon>Endopterygota</taxon>
        <taxon>Hymenoptera</taxon>
        <taxon>Apocrita</taxon>
        <taxon>Aculeata</taxon>
        <taxon>Apoidea</taxon>
        <taxon>Anthophila</taxon>
        <taxon>Halictidae</taxon>
        <taxon>Rophitinae</taxon>
        <taxon>Dufourea</taxon>
    </lineage>
</organism>
<evidence type="ECO:0000256" key="1">
    <source>
        <dbReference type="ARBA" id="ARBA00004123"/>
    </source>
</evidence>
<evidence type="ECO:0000256" key="8">
    <source>
        <dbReference type="SAM" id="Phobius"/>
    </source>
</evidence>